<dbReference type="SUPFAM" id="SSF55785">
    <property type="entry name" value="PYP-like sensor domain (PAS domain)"/>
    <property type="match status" value="1"/>
</dbReference>
<proteinExistence type="predicted"/>
<dbReference type="InterPro" id="IPR004089">
    <property type="entry name" value="MCPsignal_dom"/>
</dbReference>
<dbReference type="EMBL" id="MBTG01000008">
    <property type="protein sequence ID" value="OPH59045.1"/>
    <property type="molecule type" value="Genomic_DNA"/>
</dbReference>
<feature type="domain" description="PAC" evidence="4">
    <location>
        <begin position="87"/>
        <end position="141"/>
    </location>
</feature>
<dbReference type="PROSITE" id="PS50111">
    <property type="entry name" value="CHEMOTAXIS_TRANSDUC_2"/>
    <property type="match status" value="1"/>
</dbReference>
<dbReference type="Gene3D" id="1.10.287.950">
    <property type="entry name" value="Methyl-accepting chemotaxis protein"/>
    <property type="match status" value="1"/>
</dbReference>
<dbReference type="CDD" id="cd00130">
    <property type="entry name" value="PAS"/>
    <property type="match status" value="1"/>
</dbReference>
<organism evidence="5 6">
    <name type="scientific">Paenibacillus ferrarius</name>
    <dbReference type="NCBI Taxonomy" id="1469647"/>
    <lineage>
        <taxon>Bacteria</taxon>
        <taxon>Bacillati</taxon>
        <taxon>Bacillota</taxon>
        <taxon>Bacilli</taxon>
        <taxon>Bacillales</taxon>
        <taxon>Paenibacillaceae</taxon>
        <taxon>Paenibacillus</taxon>
    </lineage>
</organism>
<evidence type="ECO:0000313" key="5">
    <source>
        <dbReference type="EMBL" id="OPH59045.1"/>
    </source>
</evidence>
<name>A0A1V4HNY4_9BACL</name>
<evidence type="ECO:0000259" key="4">
    <source>
        <dbReference type="PROSITE" id="PS50113"/>
    </source>
</evidence>
<comment type="caution">
    <text evidence="5">The sequence shown here is derived from an EMBL/GenBank/DDBJ whole genome shotgun (WGS) entry which is preliminary data.</text>
</comment>
<dbReference type="PANTHER" id="PTHR32089">
    <property type="entry name" value="METHYL-ACCEPTING CHEMOTAXIS PROTEIN MCPB"/>
    <property type="match status" value="1"/>
</dbReference>
<feature type="domain" description="Methyl-accepting transducer" evidence="3">
    <location>
        <begin position="128"/>
        <end position="308"/>
    </location>
</feature>
<dbReference type="GO" id="GO:0007165">
    <property type="term" value="P:signal transduction"/>
    <property type="evidence" value="ECO:0007669"/>
    <property type="project" value="UniProtKB-KW"/>
</dbReference>
<dbReference type="NCBIfam" id="TIGR00229">
    <property type="entry name" value="sensory_box"/>
    <property type="match status" value="1"/>
</dbReference>
<dbReference type="Pfam" id="PF08448">
    <property type="entry name" value="PAS_4"/>
    <property type="match status" value="1"/>
</dbReference>
<dbReference type="RefSeq" id="WP_079411525.1">
    <property type="nucleotide sequence ID" value="NZ_MBTG01000008.1"/>
</dbReference>
<protein>
    <submittedName>
        <fullName evidence="5">Chemotaxis protein</fullName>
    </submittedName>
</protein>
<dbReference type="InterPro" id="IPR013656">
    <property type="entry name" value="PAS_4"/>
</dbReference>
<dbReference type="InterPro" id="IPR000700">
    <property type="entry name" value="PAS-assoc_C"/>
</dbReference>
<dbReference type="OrthoDB" id="9765776at2"/>
<dbReference type="Proteomes" id="UP000190626">
    <property type="component" value="Unassembled WGS sequence"/>
</dbReference>
<keyword evidence="1 2" id="KW-0807">Transducer</keyword>
<dbReference type="InterPro" id="IPR035965">
    <property type="entry name" value="PAS-like_dom_sf"/>
</dbReference>
<evidence type="ECO:0000259" key="3">
    <source>
        <dbReference type="PROSITE" id="PS50111"/>
    </source>
</evidence>
<dbReference type="GO" id="GO:0016020">
    <property type="term" value="C:membrane"/>
    <property type="evidence" value="ECO:0007669"/>
    <property type="project" value="InterPro"/>
</dbReference>
<dbReference type="SUPFAM" id="SSF58104">
    <property type="entry name" value="Methyl-accepting chemotaxis protein (MCP) signaling domain"/>
    <property type="match status" value="1"/>
</dbReference>
<gene>
    <name evidence="5" type="ORF">BC351_22220</name>
</gene>
<evidence type="ECO:0000256" key="1">
    <source>
        <dbReference type="ARBA" id="ARBA00023224"/>
    </source>
</evidence>
<evidence type="ECO:0000313" key="6">
    <source>
        <dbReference type="Proteomes" id="UP000190626"/>
    </source>
</evidence>
<reference evidence="6" key="1">
    <citation type="submission" date="2016-07" db="EMBL/GenBank/DDBJ databases">
        <authorList>
            <person name="Florea S."/>
            <person name="Webb J.S."/>
            <person name="Jaromczyk J."/>
            <person name="Schardl C.L."/>
        </authorList>
    </citation>
    <scope>NUCLEOTIDE SEQUENCE [LARGE SCALE GENOMIC DNA]</scope>
    <source>
        <strain evidence="6">CY1</strain>
    </source>
</reference>
<sequence>MSIDRQAIYTSTQVLQENAVLAALEQSLAMIEFNIDGEVLWANEHFAHAMGYQVQELPGMHHRQFCSPDFAQSPKYAILWENLRNGVKFQEKIIRVGNNGQSLWLEATYMPIYKDDNQVVAVLKIATDITARETAATQVTKELQQMAENLLKRTDEGIQRSQQVASTIEHVVHDNENNLGSLQDLEQQAKIIHGIVQTIRDFASQTNLLALNATIEAAHAGEHGRGFNVVATEVRKLAQNVQEAIKQIQTTVTAISEQVARVSSGTKNSQKSVIHSQLQIQQAVNEFTLIGQAASNLDAQAKILNQLI</sequence>
<dbReference type="PROSITE" id="PS50113">
    <property type="entry name" value="PAC"/>
    <property type="match status" value="1"/>
</dbReference>
<dbReference type="Gene3D" id="3.30.450.20">
    <property type="entry name" value="PAS domain"/>
    <property type="match status" value="1"/>
</dbReference>
<dbReference type="STRING" id="1469647.BC351_22220"/>
<dbReference type="Pfam" id="PF00015">
    <property type="entry name" value="MCPsignal"/>
    <property type="match status" value="1"/>
</dbReference>
<dbReference type="AlphaFoldDB" id="A0A1V4HNY4"/>
<keyword evidence="6" id="KW-1185">Reference proteome</keyword>
<dbReference type="PANTHER" id="PTHR32089:SF112">
    <property type="entry name" value="LYSOZYME-LIKE PROTEIN-RELATED"/>
    <property type="match status" value="1"/>
</dbReference>
<accession>A0A1V4HNY4</accession>
<dbReference type="SMART" id="SM00283">
    <property type="entry name" value="MA"/>
    <property type="match status" value="1"/>
</dbReference>
<evidence type="ECO:0000256" key="2">
    <source>
        <dbReference type="PROSITE-ProRule" id="PRU00284"/>
    </source>
</evidence>
<dbReference type="InterPro" id="IPR000014">
    <property type="entry name" value="PAS"/>
</dbReference>